<sequence length="219" mass="24386">MLSNLTTIQKSFFGGSFNLMKNTFAISKGEIRGLFSNQLKKISDPKMREKVVEAWKLGCDQGGWKTVSDLTNMPFTLLTETKGINFVEHTIAVTEGAYGLAKAQLDTYKNKQPYPINLDVVVAGGLIHDVGKLVEYGFDENGNYQQARYGKILRHPFSGTLIAKEAGFNGDILNCIACHAKEGENRPQLMETILIHQADFSTFTPMKYLAAKKLIPFKN</sequence>
<dbReference type="AlphaFoldDB" id="A0AAV7Z3I2"/>
<evidence type="ECO:0000259" key="1">
    <source>
        <dbReference type="Pfam" id="PF01966"/>
    </source>
</evidence>
<dbReference type="SUPFAM" id="SSF109604">
    <property type="entry name" value="HD-domain/PDEase-like"/>
    <property type="match status" value="1"/>
</dbReference>
<gene>
    <name evidence="2" type="ORF">M0812_18451</name>
    <name evidence="3" type="ORF">M0813_01196</name>
</gene>
<dbReference type="EMBL" id="JANTQA010000036">
    <property type="protein sequence ID" value="KAJ3436393.1"/>
    <property type="molecule type" value="Genomic_DNA"/>
</dbReference>
<comment type="caution">
    <text evidence="2">The sequence shown here is derived from an EMBL/GenBank/DDBJ whole genome shotgun (WGS) entry which is preliminary data.</text>
</comment>
<dbReference type="InterPro" id="IPR006674">
    <property type="entry name" value="HD_domain"/>
</dbReference>
<evidence type="ECO:0000313" key="2">
    <source>
        <dbReference type="EMBL" id="KAJ3436393.1"/>
    </source>
</evidence>
<evidence type="ECO:0000313" key="4">
    <source>
        <dbReference type="Proteomes" id="UP001146793"/>
    </source>
</evidence>
<dbReference type="Gene3D" id="1.10.3210.10">
    <property type="entry name" value="Hypothetical protein af1432"/>
    <property type="match status" value="1"/>
</dbReference>
<reference evidence="2" key="2">
    <citation type="submission" date="2022-08" db="EMBL/GenBank/DDBJ databases">
        <title>Novel sulphate-reducing endosymbionts in the free-living metamonad Anaeramoeba.</title>
        <authorList>
            <person name="Jerlstrom-Hultqvist J."/>
            <person name="Cepicka I."/>
            <person name="Gallot-Lavallee L."/>
            <person name="Salas-Leiva D."/>
            <person name="Curtis B.A."/>
            <person name="Zahonova K."/>
            <person name="Pipaliya S."/>
            <person name="Dacks J."/>
            <person name="Roger A.J."/>
        </authorList>
    </citation>
    <scope>NUCLEOTIDE SEQUENCE</scope>
    <source>
        <strain evidence="2">Busselton2</strain>
    </source>
</reference>
<dbReference type="Proteomes" id="UP001146793">
    <property type="component" value="Unassembled WGS sequence"/>
</dbReference>
<feature type="domain" description="HD" evidence="1">
    <location>
        <begin position="87"/>
        <end position="199"/>
    </location>
</feature>
<name>A0AAV7Z3I2_9EUKA</name>
<dbReference type="Pfam" id="PF01966">
    <property type="entry name" value="HD"/>
    <property type="match status" value="1"/>
</dbReference>
<dbReference type="Proteomes" id="UP001150062">
    <property type="component" value="Unassembled WGS sequence"/>
</dbReference>
<keyword evidence="5" id="KW-1185">Reference proteome</keyword>
<accession>A0AAV7Z3I2</accession>
<dbReference type="InterPro" id="IPR003607">
    <property type="entry name" value="HD/PDEase_dom"/>
</dbReference>
<evidence type="ECO:0000313" key="5">
    <source>
        <dbReference type="Proteomes" id="UP001150062"/>
    </source>
</evidence>
<evidence type="ECO:0000313" key="3">
    <source>
        <dbReference type="EMBL" id="KAJ6226227.1"/>
    </source>
</evidence>
<organism evidence="2 4">
    <name type="scientific">Anaeramoeba flamelloides</name>
    <dbReference type="NCBI Taxonomy" id="1746091"/>
    <lineage>
        <taxon>Eukaryota</taxon>
        <taxon>Metamonada</taxon>
        <taxon>Anaeramoebidae</taxon>
        <taxon>Anaeramoeba</taxon>
    </lineage>
</organism>
<protein>
    <submittedName>
        <fullName evidence="2">Metal-dependent phosphohydrolase</fullName>
    </submittedName>
</protein>
<reference evidence="3" key="1">
    <citation type="submission" date="2022-08" db="EMBL/GenBank/DDBJ databases">
        <title>Novel sulfate-reducing endosymbionts in the free-living metamonad Anaeramoeba.</title>
        <authorList>
            <person name="Jerlstrom-Hultqvist J."/>
            <person name="Cepicka I."/>
            <person name="Gallot-Lavallee L."/>
            <person name="Salas-Leiva D."/>
            <person name="Curtis B.A."/>
            <person name="Zahonova K."/>
            <person name="Pipaliya S."/>
            <person name="Dacks J."/>
            <person name="Roger A.J."/>
        </authorList>
    </citation>
    <scope>NUCLEOTIDE SEQUENCE</scope>
    <source>
        <strain evidence="3">Schooner1</strain>
    </source>
</reference>
<dbReference type="InterPro" id="IPR006675">
    <property type="entry name" value="HDIG_dom"/>
</dbReference>
<dbReference type="EMBL" id="JAOAOG010000346">
    <property type="protein sequence ID" value="KAJ6226227.1"/>
    <property type="molecule type" value="Genomic_DNA"/>
</dbReference>
<proteinExistence type="predicted"/>
<dbReference type="CDD" id="cd00077">
    <property type="entry name" value="HDc"/>
    <property type="match status" value="1"/>
</dbReference>
<dbReference type="NCBIfam" id="TIGR00277">
    <property type="entry name" value="HDIG"/>
    <property type="match status" value="1"/>
</dbReference>